<evidence type="ECO:0000256" key="5">
    <source>
        <dbReference type="ARBA" id="ARBA00023136"/>
    </source>
</evidence>
<feature type="transmembrane region" description="Helical" evidence="6">
    <location>
        <begin position="99"/>
        <end position="118"/>
    </location>
</feature>
<dbReference type="Proteomes" id="UP001069090">
    <property type="component" value="Unassembled WGS sequence"/>
</dbReference>
<evidence type="ECO:0000313" key="9">
    <source>
        <dbReference type="Proteomes" id="UP001069090"/>
    </source>
</evidence>
<keyword evidence="9" id="KW-1185">Reference proteome</keyword>
<feature type="transmembrane region" description="Helical" evidence="6">
    <location>
        <begin position="125"/>
        <end position="147"/>
    </location>
</feature>
<feature type="transmembrane region" description="Helical" evidence="6">
    <location>
        <begin position="69"/>
        <end position="93"/>
    </location>
</feature>
<comment type="caution">
    <text evidence="8">The sequence shown here is derived from an EMBL/GenBank/DDBJ whole genome shotgun (WGS) entry which is preliminary data.</text>
</comment>
<dbReference type="InterPro" id="IPR037185">
    <property type="entry name" value="EmrE-like"/>
</dbReference>
<keyword evidence="2" id="KW-1003">Cell membrane</keyword>
<feature type="transmembrane region" description="Helical" evidence="6">
    <location>
        <begin position="252"/>
        <end position="273"/>
    </location>
</feature>
<keyword evidence="3 6" id="KW-0812">Transmembrane</keyword>
<feature type="transmembrane region" description="Helical" evidence="6">
    <location>
        <begin position="279"/>
        <end position="298"/>
    </location>
</feature>
<evidence type="ECO:0000256" key="4">
    <source>
        <dbReference type="ARBA" id="ARBA00022989"/>
    </source>
</evidence>
<accession>A0A9J6RMU5</accession>
<sequence>MQSKAHFWGWVLLFVSFVWGIEFSLVHKSLDTLGPNTFNTLRFGIAVISLSLYFILLRQPLWAKLNKSVLHHGIILGAVLFTGFAAQTIGLQYTTASNAGFITGLNVILVPIIALLWLKQPQQWFVWLGVALAVVGTLLLTGGLSGFGSGELLVLLCALMFAVHIVYTGVYVREVDPLALTQVQLITVTLLSLLAAAYYEQESLLALPEHLISNANTEVGQTLWLALLLGGTVGTSLAYVAQTIGQKYLDAWRVGVIYATEPLFAALGGFWILSETLSSYAWLGAGFIIAGMLIAELMEGDQPEVDDSALA</sequence>
<organism evidence="8 9">
    <name type="scientific">Dasania phycosphaerae</name>
    <dbReference type="NCBI Taxonomy" id="2950436"/>
    <lineage>
        <taxon>Bacteria</taxon>
        <taxon>Pseudomonadati</taxon>
        <taxon>Pseudomonadota</taxon>
        <taxon>Gammaproteobacteria</taxon>
        <taxon>Cellvibrionales</taxon>
        <taxon>Spongiibacteraceae</taxon>
        <taxon>Dasania</taxon>
    </lineage>
</organism>
<comment type="subcellular location">
    <subcellularLocation>
        <location evidence="1">Cell membrane</location>
        <topology evidence="1">Multi-pass membrane protein</topology>
    </subcellularLocation>
</comment>
<evidence type="ECO:0000256" key="6">
    <source>
        <dbReference type="SAM" id="Phobius"/>
    </source>
</evidence>
<feature type="domain" description="EamA" evidence="7">
    <location>
        <begin position="149"/>
        <end position="294"/>
    </location>
</feature>
<reference evidence="8 9" key="1">
    <citation type="submission" date="2022-12" db="EMBL/GenBank/DDBJ databases">
        <title>Dasania phycosphaerae sp. nov., isolated from particulate material of the south coast of Korea.</title>
        <authorList>
            <person name="Jiang Y."/>
        </authorList>
    </citation>
    <scope>NUCLEOTIDE SEQUENCE [LARGE SCALE GENOMIC DNA]</scope>
    <source>
        <strain evidence="8 9">GY-19</strain>
    </source>
</reference>
<dbReference type="Pfam" id="PF00892">
    <property type="entry name" value="EamA"/>
    <property type="match status" value="2"/>
</dbReference>
<feature type="domain" description="EamA" evidence="7">
    <location>
        <begin position="10"/>
        <end position="141"/>
    </location>
</feature>
<proteinExistence type="predicted"/>
<evidence type="ECO:0000256" key="3">
    <source>
        <dbReference type="ARBA" id="ARBA00022692"/>
    </source>
</evidence>
<evidence type="ECO:0000256" key="1">
    <source>
        <dbReference type="ARBA" id="ARBA00004651"/>
    </source>
</evidence>
<dbReference type="SUPFAM" id="SSF103481">
    <property type="entry name" value="Multidrug resistance efflux transporter EmrE"/>
    <property type="match status" value="2"/>
</dbReference>
<dbReference type="InterPro" id="IPR000620">
    <property type="entry name" value="EamA_dom"/>
</dbReference>
<name>A0A9J6RMU5_9GAMM</name>
<dbReference type="PANTHER" id="PTHR42920">
    <property type="entry name" value="OS03G0707200 PROTEIN-RELATED"/>
    <property type="match status" value="1"/>
</dbReference>
<dbReference type="EMBL" id="JAPTGG010000007">
    <property type="protein sequence ID" value="MCZ0865512.1"/>
    <property type="molecule type" value="Genomic_DNA"/>
</dbReference>
<feature type="transmembrane region" description="Helical" evidence="6">
    <location>
        <begin position="179"/>
        <end position="199"/>
    </location>
</feature>
<evidence type="ECO:0000256" key="2">
    <source>
        <dbReference type="ARBA" id="ARBA00022475"/>
    </source>
</evidence>
<dbReference type="GO" id="GO:0005886">
    <property type="term" value="C:plasma membrane"/>
    <property type="evidence" value="ECO:0007669"/>
    <property type="project" value="UniProtKB-SubCell"/>
</dbReference>
<feature type="transmembrane region" description="Helical" evidence="6">
    <location>
        <begin position="153"/>
        <end position="172"/>
    </location>
</feature>
<feature type="transmembrane region" description="Helical" evidence="6">
    <location>
        <begin position="219"/>
        <end position="240"/>
    </location>
</feature>
<gene>
    <name evidence="8" type="ORF">O0V09_09890</name>
</gene>
<keyword evidence="5 6" id="KW-0472">Membrane</keyword>
<feature type="transmembrane region" description="Helical" evidence="6">
    <location>
        <begin position="38"/>
        <end position="57"/>
    </location>
</feature>
<evidence type="ECO:0000313" key="8">
    <source>
        <dbReference type="EMBL" id="MCZ0865512.1"/>
    </source>
</evidence>
<dbReference type="PANTHER" id="PTHR42920:SF5">
    <property type="entry name" value="EAMA DOMAIN-CONTAINING PROTEIN"/>
    <property type="match status" value="1"/>
</dbReference>
<protein>
    <submittedName>
        <fullName evidence="8">DMT family transporter</fullName>
    </submittedName>
</protein>
<evidence type="ECO:0000259" key="7">
    <source>
        <dbReference type="Pfam" id="PF00892"/>
    </source>
</evidence>
<keyword evidence="4 6" id="KW-1133">Transmembrane helix</keyword>
<dbReference type="AlphaFoldDB" id="A0A9J6RMU5"/>
<dbReference type="InterPro" id="IPR051258">
    <property type="entry name" value="Diverse_Substrate_Transporter"/>
</dbReference>
<feature type="transmembrane region" description="Helical" evidence="6">
    <location>
        <begin position="7"/>
        <end position="26"/>
    </location>
</feature>
<dbReference type="RefSeq" id="WP_258331658.1">
    <property type="nucleotide sequence ID" value="NZ_JAPTGG010000007.1"/>
</dbReference>